<keyword evidence="8" id="KW-0808">Transferase</keyword>
<comment type="subcellular location">
    <subcellularLocation>
        <location evidence="3">Cytoplasm</location>
    </subcellularLocation>
    <subcellularLocation>
        <location evidence="2">Nucleus</location>
    </subcellularLocation>
</comment>
<dbReference type="GO" id="GO:0005737">
    <property type="term" value="C:cytoplasm"/>
    <property type="evidence" value="ECO:0007669"/>
    <property type="project" value="UniProtKB-SubCell"/>
</dbReference>
<dbReference type="InterPro" id="IPR045132">
    <property type="entry name" value="UBE4"/>
</dbReference>
<dbReference type="InterPro" id="IPR013083">
    <property type="entry name" value="Znf_RING/FYVE/PHD"/>
</dbReference>
<evidence type="ECO:0000256" key="9">
    <source>
        <dbReference type="ARBA" id="ARBA00022786"/>
    </source>
</evidence>
<accession>A0A7S3QX60</accession>
<dbReference type="SMART" id="SM00504">
    <property type="entry name" value="Ubox"/>
    <property type="match status" value="1"/>
</dbReference>
<evidence type="ECO:0000256" key="5">
    <source>
        <dbReference type="ARBA" id="ARBA00007434"/>
    </source>
</evidence>
<dbReference type="GO" id="GO:0005634">
    <property type="term" value="C:nucleus"/>
    <property type="evidence" value="ECO:0007669"/>
    <property type="project" value="UniProtKB-SubCell"/>
</dbReference>
<sequence>MAGAAEDALIKKVLRVSLKPVPPPPQQAPYGDAVAPLVFLSGVAQELEMDSMGAGPAEPLMNKDMLDRLIVARLIESPPENYPQTPVQYLLGCYRRADDELRSRTVAENPQLLSTGQSCKDLVVNYAGLTIPGGIVPHIGAEAEAAERKGPLQLLDSLDARFNPGALGMSAQRIVALPVGFLEDLSAKLVADENEEGLKELMRPIVKELARRAKSTSAMGDFAPPLASVHFLVGIEHVAKALVGLREWLPNLQDITGRGIEAPGSSWLGPCFCPSPVDDQLVNSQPNVGEQCFSDPDNRRPGDMQQSIRTLQLASKQIHNELFAIVKCLLGKGTRDAMIDWLAGVMEGNKERAKMQVDPLKAASHGFFINHNAVMLRLAGPFLDPTSPNFWKRVDVRYIAHNPRLDFSEDTKISATLQDDAAWRERVASSAEASSSDGATANGGGSAKRHIDYHFICECFFMTLKSLHLGLAKMVDDYIQMGQRIPRLQPYVQDIEEQMAGSAGMSMPENLSMQLQLRQMKKTLSFLQGAVMSMGSILQDQDFMGDVLAFYRLVASWLLSVAYPPCHGNPSAVELPLPGPAPIEFTTLPEWFVEDIIDLLTILSRFNPPILRNAQMDEIMMMMLAFMDGPKFVRSSHIRAKMAELLHLWLPQEDTSGRLGRFSSSRSQLSSSLSYLFQAHPSVLQHLAPALIRLYVDVEVMDTQNNFYEKFQYRMYIGEILAHLWEQPSHREAWVKFAEREGTGAQAYVRFANMLITDAQYLLDEALRRLEYIKQKEVLISDPVAWAAVPPEEQREVQAEMSQNGAHAKSFLIYAQVTMYLLNFSTEQVTGTFLLPEMVGRTAGTLDYFLMYLTGPMRRKLAIKDADKYNFKPRELLLNIIQIYLHLSSADRSGLFARSIATDARSYNPSMFPEAAKVLSSAQMLSPPEMATLDILAQAVADARVLEEEKEDLLQDVEVPEEFQDPLMADLMEDPVQLPSSGYIMDRAQIVRHLLTDQRDPMNRQPLTPDMLVPQPELKKRIEAWKQETISARRQQLEQQRQQQQ</sequence>
<dbReference type="GO" id="GO:0036503">
    <property type="term" value="P:ERAD pathway"/>
    <property type="evidence" value="ECO:0007669"/>
    <property type="project" value="InterPro"/>
</dbReference>
<proteinExistence type="inferred from homology"/>
<dbReference type="EMBL" id="HBIP01017841">
    <property type="protein sequence ID" value="CAE0495429.1"/>
    <property type="molecule type" value="Transcribed_RNA"/>
</dbReference>
<dbReference type="EC" id="2.3.2.27" evidence="6"/>
<dbReference type="Pfam" id="PF04564">
    <property type="entry name" value="U-box"/>
    <property type="match status" value="1"/>
</dbReference>
<dbReference type="PROSITE" id="PS51698">
    <property type="entry name" value="U_BOX"/>
    <property type="match status" value="1"/>
</dbReference>
<dbReference type="GO" id="GO:0000151">
    <property type="term" value="C:ubiquitin ligase complex"/>
    <property type="evidence" value="ECO:0007669"/>
    <property type="project" value="InterPro"/>
</dbReference>
<dbReference type="GO" id="GO:0000209">
    <property type="term" value="P:protein polyubiquitination"/>
    <property type="evidence" value="ECO:0007669"/>
    <property type="project" value="TreeGrafter"/>
</dbReference>
<dbReference type="UniPathway" id="UPA00143"/>
<dbReference type="GO" id="GO:0006511">
    <property type="term" value="P:ubiquitin-dependent protein catabolic process"/>
    <property type="evidence" value="ECO:0007669"/>
    <property type="project" value="InterPro"/>
</dbReference>
<organism evidence="12">
    <name type="scientific">Dunaliella tertiolecta</name>
    <name type="common">Green alga</name>
    <dbReference type="NCBI Taxonomy" id="3047"/>
    <lineage>
        <taxon>Eukaryota</taxon>
        <taxon>Viridiplantae</taxon>
        <taxon>Chlorophyta</taxon>
        <taxon>core chlorophytes</taxon>
        <taxon>Chlorophyceae</taxon>
        <taxon>CS clade</taxon>
        <taxon>Chlamydomonadales</taxon>
        <taxon>Dunaliellaceae</taxon>
        <taxon>Dunaliella</taxon>
    </lineage>
</organism>
<feature type="domain" description="U-box" evidence="11">
    <location>
        <begin position="958"/>
        <end position="1032"/>
    </location>
</feature>
<dbReference type="InterPro" id="IPR019474">
    <property type="entry name" value="Ub_conjug_fac_E4_core"/>
</dbReference>
<keyword evidence="9" id="KW-0833">Ubl conjugation pathway</keyword>
<dbReference type="AlphaFoldDB" id="A0A7S3QX60"/>
<name>A0A7S3QX60_DUNTE</name>
<dbReference type="GO" id="GO:0034450">
    <property type="term" value="F:ubiquitin-ubiquitin ligase activity"/>
    <property type="evidence" value="ECO:0007669"/>
    <property type="project" value="InterPro"/>
</dbReference>
<evidence type="ECO:0000256" key="8">
    <source>
        <dbReference type="ARBA" id="ARBA00022679"/>
    </source>
</evidence>
<gene>
    <name evidence="12" type="ORF">DTER00134_LOCUS10502</name>
</gene>
<protein>
    <recommendedName>
        <fullName evidence="6">RING-type E3 ubiquitin transferase</fullName>
        <ecNumber evidence="6">2.3.2.27</ecNumber>
    </recommendedName>
</protein>
<keyword evidence="10" id="KW-0539">Nucleus</keyword>
<evidence type="ECO:0000259" key="11">
    <source>
        <dbReference type="PROSITE" id="PS51698"/>
    </source>
</evidence>
<dbReference type="InterPro" id="IPR003613">
    <property type="entry name" value="Ubox_domain"/>
</dbReference>
<dbReference type="Gene3D" id="3.30.40.10">
    <property type="entry name" value="Zinc/RING finger domain, C3HC4 (zinc finger)"/>
    <property type="match status" value="1"/>
</dbReference>
<reference evidence="12" key="1">
    <citation type="submission" date="2021-01" db="EMBL/GenBank/DDBJ databases">
        <authorList>
            <person name="Corre E."/>
            <person name="Pelletier E."/>
            <person name="Niang G."/>
            <person name="Scheremetjew M."/>
            <person name="Finn R."/>
            <person name="Kale V."/>
            <person name="Holt S."/>
            <person name="Cochrane G."/>
            <person name="Meng A."/>
            <person name="Brown T."/>
            <person name="Cohen L."/>
        </authorList>
    </citation>
    <scope>NUCLEOTIDE SEQUENCE</scope>
    <source>
        <strain evidence="12">CCMP1320</strain>
    </source>
</reference>
<comment type="similarity">
    <text evidence="5">Belongs to the ubiquitin conjugation factor E4 family.</text>
</comment>
<evidence type="ECO:0000256" key="4">
    <source>
        <dbReference type="ARBA" id="ARBA00004906"/>
    </source>
</evidence>
<evidence type="ECO:0000256" key="6">
    <source>
        <dbReference type="ARBA" id="ARBA00012483"/>
    </source>
</evidence>
<evidence type="ECO:0000256" key="2">
    <source>
        <dbReference type="ARBA" id="ARBA00004123"/>
    </source>
</evidence>
<comment type="pathway">
    <text evidence="4">Protein modification; protein ubiquitination.</text>
</comment>
<evidence type="ECO:0000256" key="1">
    <source>
        <dbReference type="ARBA" id="ARBA00000900"/>
    </source>
</evidence>
<dbReference type="PANTHER" id="PTHR13931">
    <property type="entry name" value="UBIQUITINATION FACTOR E4"/>
    <property type="match status" value="1"/>
</dbReference>
<comment type="catalytic activity">
    <reaction evidence="1">
        <text>S-ubiquitinyl-[E2 ubiquitin-conjugating enzyme]-L-cysteine + [acceptor protein]-L-lysine = [E2 ubiquitin-conjugating enzyme]-L-cysteine + N(6)-ubiquitinyl-[acceptor protein]-L-lysine.</text>
        <dbReference type="EC" id="2.3.2.27"/>
    </reaction>
</comment>
<evidence type="ECO:0000256" key="7">
    <source>
        <dbReference type="ARBA" id="ARBA00022490"/>
    </source>
</evidence>
<keyword evidence="7" id="KW-0963">Cytoplasm</keyword>
<dbReference type="FunFam" id="3.30.40.10:FF:000055">
    <property type="entry name" value="Ubiquitin conjugation factor e4 a"/>
    <property type="match status" value="1"/>
</dbReference>
<dbReference type="Pfam" id="PF10408">
    <property type="entry name" value="Ufd2P_core"/>
    <property type="match status" value="1"/>
</dbReference>
<dbReference type="PANTHER" id="PTHR13931:SF2">
    <property type="entry name" value="UBIQUITIN CONJUGATION FACTOR E4 B"/>
    <property type="match status" value="1"/>
</dbReference>
<evidence type="ECO:0000313" key="12">
    <source>
        <dbReference type="EMBL" id="CAE0495429.1"/>
    </source>
</evidence>
<evidence type="ECO:0000256" key="10">
    <source>
        <dbReference type="ARBA" id="ARBA00023242"/>
    </source>
</evidence>
<dbReference type="SUPFAM" id="SSF57850">
    <property type="entry name" value="RING/U-box"/>
    <property type="match status" value="1"/>
</dbReference>
<evidence type="ECO:0000256" key="3">
    <source>
        <dbReference type="ARBA" id="ARBA00004496"/>
    </source>
</evidence>